<dbReference type="InterPro" id="IPR035969">
    <property type="entry name" value="Rab-GAP_TBC_sf"/>
</dbReference>
<gene>
    <name evidence="3" type="ORF">DNF11_0368</name>
</gene>
<dbReference type="Pfam" id="PF00566">
    <property type="entry name" value="RabGAP-TBC"/>
    <property type="match status" value="1"/>
</dbReference>
<dbReference type="EMBL" id="CP033148">
    <property type="protein sequence ID" value="AYO41318.1"/>
    <property type="molecule type" value="Genomic_DNA"/>
</dbReference>
<dbReference type="InterPro" id="IPR000195">
    <property type="entry name" value="Rab-GAP-TBC_dom"/>
</dbReference>
<dbReference type="SMART" id="SM00164">
    <property type="entry name" value="TBC"/>
    <property type="match status" value="1"/>
</dbReference>
<dbReference type="AlphaFoldDB" id="A0A3G2S2E1"/>
<dbReference type="GO" id="GO:0005096">
    <property type="term" value="F:GTPase activator activity"/>
    <property type="evidence" value="ECO:0007669"/>
    <property type="project" value="TreeGrafter"/>
</dbReference>
<dbReference type="PANTHER" id="PTHR47219">
    <property type="entry name" value="RAB GTPASE-ACTIVATING PROTEIN 1-LIKE"/>
    <property type="match status" value="1"/>
</dbReference>
<keyword evidence="4" id="KW-1185">Reference proteome</keyword>
<feature type="region of interest" description="Disordered" evidence="1">
    <location>
        <begin position="748"/>
        <end position="793"/>
    </location>
</feature>
<sequence>MLPHKAHVYEERAPVDVHPLSVCTEDSPQITRVDSPPSPVPLPEPPACIKAAFEDVEHAIWQDIAASLPNHSKMVHHWLDAQDNTARAVLYIMSRALERLVLEPSDRVEATLRQAMDEELHDSQHVVSNEPFEIEKEPFRVLEWIVALAHATAPRSPSTGSETGTASPNEEESHCSSEEPSGRDRLMELKPIVPLESCPPPLAPRHESASDLDRNNPIFVDHYGFLYGVSVTDYWRQAQETPESTQDTTSPDPSPSPNATSPVMKLGLVEPVPQARMTMSSSLTLPHPTPTLETSVISAMSDKHHGNAVSSTVPRLVRHVHDMYEEQEKERKAKWDEFLAHVHASSSSAMDSEPETIWHNMFVALRSSPDTARGQSDAHRFQALCEGGIPMTYRPAVWIECSHALSWTEPGRYADLHAQSNKESRQIALDVHRTMPTNLFFGGHGPGVPKLKRLLTAYAHFNVDYGYCQGMNNLAAVLLLAFTNEEDAFWVLVGTIHTILPPGYYAPDMLVPQADQKILTQLVRAGMPKLSTHMEQLGVELPAVTFSWFLSLFTACLPIQTVFRVWDMLFLEGSVILFRVAFAILSLKSKALLDTPTAASFYQQLHMATAYCSQSHVFRFAHTEAIGKDASEHVEPAQQDLPSAAPAGTVLSGLSIYKDKPDPIAKPDHEYPSWLWDLLEDPAIKPKKALVIGDVDTTGMSKGEARAALKRGAKIARAAVRKQAMMEAKEKARLERMTDTQRAALAAEAEAKAKAKAESMTITDTLEEERSQRRVLRKSRRDAIKSSNFVRAA</sequence>
<dbReference type="Gene3D" id="1.10.8.270">
    <property type="entry name" value="putative rabgap domain of human tbc1 domain family member 14 like domains"/>
    <property type="match status" value="1"/>
</dbReference>
<feature type="compositionally biased region" description="Low complexity" evidence="1">
    <location>
        <begin position="239"/>
        <end position="262"/>
    </location>
</feature>
<evidence type="ECO:0000313" key="4">
    <source>
        <dbReference type="Proteomes" id="UP000269793"/>
    </source>
</evidence>
<dbReference type="Gene3D" id="1.10.472.80">
    <property type="entry name" value="Ypt/Rab-GAP domain of gyp1p, domain 3"/>
    <property type="match status" value="1"/>
</dbReference>
<dbReference type="Proteomes" id="UP000269793">
    <property type="component" value="Chromosome I"/>
</dbReference>
<feature type="region of interest" description="Disordered" evidence="1">
    <location>
        <begin position="153"/>
        <end position="214"/>
    </location>
</feature>
<dbReference type="InterPro" id="IPR013870">
    <property type="entry name" value="Ribosomal_mL54"/>
</dbReference>
<dbReference type="PANTHER" id="PTHR47219:SF20">
    <property type="entry name" value="TBC1 DOMAIN FAMILY MEMBER 2B"/>
    <property type="match status" value="1"/>
</dbReference>
<accession>A0A3G2S2E1</accession>
<dbReference type="GO" id="GO:0031267">
    <property type="term" value="F:small GTPase binding"/>
    <property type="evidence" value="ECO:0007669"/>
    <property type="project" value="TreeGrafter"/>
</dbReference>
<dbReference type="InterPro" id="IPR050302">
    <property type="entry name" value="Rab_GAP_TBC_domain"/>
</dbReference>
<name>A0A3G2S2E1_MALR7</name>
<feature type="domain" description="Rab-GAP TBC" evidence="2">
    <location>
        <begin position="388"/>
        <end position="573"/>
    </location>
</feature>
<dbReference type="FunFam" id="1.10.8.270:FF:000026">
    <property type="entry name" value="TBC (Tre-2/Bub2/Cdc16) domain family"/>
    <property type="match status" value="1"/>
</dbReference>
<dbReference type="VEuPathDB" id="FungiDB:DNF11_0368"/>
<evidence type="ECO:0000313" key="3">
    <source>
        <dbReference type="EMBL" id="AYO41318.1"/>
    </source>
</evidence>
<dbReference type="SUPFAM" id="SSF47923">
    <property type="entry name" value="Ypt/Rab-GAP domain of gyp1p"/>
    <property type="match status" value="2"/>
</dbReference>
<dbReference type="OrthoDB" id="294251at2759"/>
<organism evidence="3 4">
    <name type="scientific">Malassezia restricta (strain ATCC 96810 / NBRC 103918 / CBS 7877)</name>
    <name type="common">Seborrheic dermatitis infection agent</name>
    <dbReference type="NCBI Taxonomy" id="425264"/>
    <lineage>
        <taxon>Eukaryota</taxon>
        <taxon>Fungi</taxon>
        <taxon>Dikarya</taxon>
        <taxon>Basidiomycota</taxon>
        <taxon>Ustilaginomycotina</taxon>
        <taxon>Malasseziomycetes</taxon>
        <taxon>Malasseziales</taxon>
        <taxon>Malasseziaceae</taxon>
        <taxon>Malassezia</taxon>
    </lineage>
</organism>
<feature type="compositionally biased region" description="Basic and acidic residues" evidence="1">
    <location>
        <begin position="171"/>
        <end position="188"/>
    </location>
</feature>
<dbReference type="STRING" id="425264.A0A3G2S2E1"/>
<protein>
    <recommendedName>
        <fullName evidence="2">Rab-GAP TBC domain-containing protein</fullName>
    </recommendedName>
</protein>
<feature type="compositionally biased region" description="Polar residues" evidence="1">
    <location>
        <begin position="155"/>
        <end position="166"/>
    </location>
</feature>
<feature type="compositionally biased region" description="Basic and acidic residues" evidence="1">
    <location>
        <begin position="204"/>
        <end position="214"/>
    </location>
</feature>
<feature type="region of interest" description="Disordered" evidence="1">
    <location>
        <begin position="239"/>
        <end position="263"/>
    </location>
</feature>
<evidence type="ECO:0000256" key="1">
    <source>
        <dbReference type="SAM" id="MobiDB-lite"/>
    </source>
</evidence>
<dbReference type="Pfam" id="PF08561">
    <property type="entry name" value="Ribosomal_L37"/>
    <property type="match status" value="1"/>
</dbReference>
<evidence type="ECO:0000259" key="2">
    <source>
        <dbReference type="PROSITE" id="PS50086"/>
    </source>
</evidence>
<dbReference type="PROSITE" id="PS50086">
    <property type="entry name" value="TBC_RABGAP"/>
    <property type="match status" value="1"/>
</dbReference>
<proteinExistence type="predicted"/>
<reference evidence="3 4" key="1">
    <citation type="submission" date="2018-10" db="EMBL/GenBank/DDBJ databases">
        <title>Complete genome sequence of Malassezia restricta CBS 7877.</title>
        <authorList>
            <person name="Morand S.C."/>
            <person name="Bertignac M."/>
            <person name="Iltis A."/>
            <person name="Kolder I."/>
            <person name="Pirovano W."/>
            <person name="Jourdain R."/>
            <person name="Clavaud C."/>
        </authorList>
    </citation>
    <scope>NUCLEOTIDE SEQUENCE [LARGE SCALE GENOMIC DNA]</scope>
    <source>
        <strain evidence="3 4">CBS 7877</strain>
    </source>
</reference>